<organism evidence="1">
    <name type="scientific">Bionectria ochroleuca</name>
    <name type="common">Gliocladium roseum</name>
    <dbReference type="NCBI Taxonomy" id="29856"/>
    <lineage>
        <taxon>Eukaryota</taxon>
        <taxon>Fungi</taxon>
        <taxon>Dikarya</taxon>
        <taxon>Ascomycota</taxon>
        <taxon>Pezizomycotina</taxon>
        <taxon>Sordariomycetes</taxon>
        <taxon>Hypocreomycetidae</taxon>
        <taxon>Hypocreales</taxon>
        <taxon>Bionectriaceae</taxon>
        <taxon>Clonostachys</taxon>
    </lineage>
</organism>
<dbReference type="AlphaFoldDB" id="A0A0B7JQX7"/>
<protein>
    <submittedName>
        <fullName evidence="1">Uncharacterized protein</fullName>
    </submittedName>
</protein>
<proteinExistence type="predicted"/>
<evidence type="ECO:0000313" key="1">
    <source>
        <dbReference type="EMBL" id="CEO47369.1"/>
    </source>
</evidence>
<dbReference type="EMBL" id="CDPU01000007">
    <property type="protein sequence ID" value="CEO47369.1"/>
    <property type="molecule type" value="Genomic_DNA"/>
</dbReference>
<reference evidence="1" key="1">
    <citation type="submission" date="2015-01" db="EMBL/GenBank/DDBJ databases">
        <authorList>
            <person name="Durling Mikael"/>
        </authorList>
    </citation>
    <scope>NUCLEOTIDE SEQUENCE</scope>
</reference>
<accession>A0A0B7JQX7</accession>
<sequence length="76" mass="8111">MPSPSIGPITNLNLRGQSRANTYSIPRRLASSGQMGNMIPFLNFPGGLAKALRLLMYDRQLGRDGAPGLVPTQNGS</sequence>
<name>A0A0B7JQX7_BIOOC</name>
<gene>
    <name evidence="1" type="ORF">BN869_000003424_1</name>
</gene>